<evidence type="ECO:0000256" key="2">
    <source>
        <dbReference type="ARBA" id="ARBA00022606"/>
    </source>
</evidence>
<feature type="transmembrane region" description="Helical" evidence="9">
    <location>
        <begin position="39"/>
        <end position="65"/>
    </location>
</feature>
<proteinExistence type="predicted"/>
<comment type="caution">
    <text evidence="10">The sequence shown here is derived from an EMBL/GenBank/DDBJ whole genome shotgun (WGS) entry which is preliminary data.</text>
</comment>
<feature type="transmembrane region" description="Helical" evidence="9">
    <location>
        <begin position="219"/>
        <end position="243"/>
    </location>
</feature>
<dbReference type="GO" id="GO:0004984">
    <property type="term" value="F:olfactory receptor activity"/>
    <property type="evidence" value="ECO:0007669"/>
    <property type="project" value="InterPro"/>
</dbReference>
<dbReference type="Proteomes" id="UP001461498">
    <property type="component" value="Unassembled WGS sequence"/>
</dbReference>
<keyword evidence="7" id="KW-0675">Receptor</keyword>
<dbReference type="GO" id="GO:0005549">
    <property type="term" value="F:odorant binding"/>
    <property type="evidence" value="ECO:0007669"/>
    <property type="project" value="InterPro"/>
</dbReference>
<name>A0AAW1D4U8_9HEMI</name>
<reference evidence="10 11" key="1">
    <citation type="submission" date="2022-12" db="EMBL/GenBank/DDBJ databases">
        <title>Chromosome-level genome assembly of true bugs.</title>
        <authorList>
            <person name="Ma L."/>
            <person name="Li H."/>
        </authorList>
    </citation>
    <scope>NUCLEOTIDE SEQUENCE [LARGE SCALE GENOMIC DNA]</scope>
    <source>
        <strain evidence="10">Lab_2022b</strain>
    </source>
</reference>
<keyword evidence="2" id="KW-0716">Sensory transduction</keyword>
<dbReference type="AlphaFoldDB" id="A0AAW1D4U8"/>
<dbReference type="Pfam" id="PF02949">
    <property type="entry name" value="7tm_6"/>
    <property type="match status" value="1"/>
</dbReference>
<keyword evidence="8" id="KW-0807">Transducer</keyword>
<dbReference type="GO" id="GO:0016020">
    <property type="term" value="C:membrane"/>
    <property type="evidence" value="ECO:0007669"/>
    <property type="project" value="UniProtKB-SubCell"/>
</dbReference>
<sequence>MVVLFYDFNYRQFLIQTWIPWNTNEISTYLLANLFVNTMIFTCQMAHVVFASVMLTFTFQISAWITILQRYLETRGPVDQKIYKYHETLIHIIIDYNKIFSGPLYVETLCSSLWPCGIAMTLIRMSQGSGCREDKGAGLSNRLLTTAVTGSIQAELQMERLHESSYMSKWYEETPKVRRDLLILMTRTTKSITVNYRLFVTFDRECLAKIRKPWNTDEIWAYLLANVYVTIMVLTYVLVLAMFTSVELAFTFQTSACLKVLQTYMETRGPADQIIYQYHDTLIQ</sequence>
<evidence type="ECO:0000256" key="5">
    <source>
        <dbReference type="ARBA" id="ARBA00022989"/>
    </source>
</evidence>
<dbReference type="InterPro" id="IPR004117">
    <property type="entry name" value="7tm6_olfct_rcpt"/>
</dbReference>
<evidence type="ECO:0000256" key="6">
    <source>
        <dbReference type="ARBA" id="ARBA00023136"/>
    </source>
</evidence>
<keyword evidence="5 9" id="KW-1133">Transmembrane helix</keyword>
<organism evidence="10 11">
    <name type="scientific">Rhynocoris fuscipes</name>
    <dbReference type="NCBI Taxonomy" id="488301"/>
    <lineage>
        <taxon>Eukaryota</taxon>
        <taxon>Metazoa</taxon>
        <taxon>Ecdysozoa</taxon>
        <taxon>Arthropoda</taxon>
        <taxon>Hexapoda</taxon>
        <taxon>Insecta</taxon>
        <taxon>Pterygota</taxon>
        <taxon>Neoptera</taxon>
        <taxon>Paraneoptera</taxon>
        <taxon>Hemiptera</taxon>
        <taxon>Heteroptera</taxon>
        <taxon>Panheteroptera</taxon>
        <taxon>Cimicomorpha</taxon>
        <taxon>Reduviidae</taxon>
        <taxon>Harpactorinae</taxon>
        <taxon>Harpactorini</taxon>
        <taxon>Rhynocoris</taxon>
    </lineage>
</organism>
<evidence type="ECO:0000313" key="11">
    <source>
        <dbReference type="Proteomes" id="UP001461498"/>
    </source>
</evidence>
<evidence type="ECO:0000256" key="8">
    <source>
        <dbReference type="ARBA" id="ARBA00023224"/>
    </source>
</evidence>
<evidence type="ECO:0000256" key="3">
    <source>
        <dbReference type="ARBA" id="ARBA00022692"/>
    </source>
</evidence>
<comment type="subcellular location">
    <subcellularLocation>
        <location evidence="1">Membrane</location>
        <topology evidence="1">Multi-pass membrane protein</topology>
    </subcellularLocation>
</comment>
<keyword evidence="6 9" id="KW-0472">Membrane</keyword>
<evidence type="ECO:0000256" key="9">
    <source>
        <dbReference type="SAM" id="Phobius"/>
    </source>
</evidence>
<protein>
    <submittedName>
        <fullName evidence="10">Uncharacterized protein</fullName>
    </submittedName>
</protein>
<evidence type="ECO:0000256" key="7">
    <source>
        <dbReference type="ARBA" id="ARBA00023170"/>
    </source>
</evidence>
<keyword evidence="4" id="KW-0552">Olfaction</keyword>
<keyword evidence="3 9" id="KW-0812">Transmembrane</keyword>
<dbReference type="EMBL" id="JAPXFL010000006">
    <property type="protein sequence ID" value="KAK9505766.1"/>
    <property type="molecule type" value="Genomic_DNA"/>
</dbReference>
<keyword evidence="11" id="KW-1185">Reference proteome</keyword>
<evidence type="ECO:0000313" key="10">
    <source>
        <dbReference type="EMBL" id="KAK9505766.1"/>
    </source>
</evidence>
<gene>
    <name evidence="10" type="ORF">O3M35_009750</name>
</gene>
<evidence type="ECO:0000256" key="4">
    <source>
        <dbReference type="ARBA" id="ARBA00022725"/>
    </source>
</evidence>
<dbReference type="GO" id="GO:0007165">
    <property type="term" value="P:signal transduction"/>
    <property type="evidence" value="ECO:0007669"/>
    <property type="project" value="UniProtKB-KW"/>
</dbReference>
<accession>A0AAW1D4U8</accession>
<evidence type="ECO:0000256" key="1">
    <source>
        <dbReference type="ARBA" id="ARBA00004141"/>
    </source>
</evidence>